<protein>
    <recommendedName>
        <fullName evidence="2">Rab-GAP TBC domain-containing protein</fullName>
    </recommendedName>
</protein>
<dbReference type="Pfam" id="PF00566">
    <property type="entry name" value="RabGAP-TBC"/>
    <property type="match status" value="1"/>
</dbReference>
<dbReference type="GO" id="GO:0006886">
    <property type="term" value="P:intracellular protein transport"/>
    <property type="evidence" value="ECO:0007669"/>
    <property type="project" value="TreeGrafter"/>
</dbReference>
<accession>A0A9W8I9U5</accession>
<reference evidence="3" key="1">
    <citation type="submission" date="2022-07" db="EMBL/GenBank/DDBJ databases">
        <title>Phylogenomic reconstructions and comparative analyses of Kickxellomycotina fungi.</title>
        <authorList>
            <person name="Reynolds N.K."/>
            <person name="Stajich J.E."/>
            <person name="Barry K."/>
            <person name="Grigoriev I.V."/>
            <person name="Crous P."/>
            <person name="Smith M.E."/>
        </authorList>
    </citation>
    <scope>NUCLEOTIDE SEQUENCE</scope>
    <source>
        <strain evidence="3">NRRL 1566</strain>
    </source>
</reference>
<dbReference type="Gene3D" id="1.10.8.270">
    <property type="entry name" value="putative rabgap domain of human tbc1 domain family member 14 like domains"/>
    <property type="match status" value="1"/>
</dbReference>
<dbReference type="PANTHER" id="PTHR22957:SF27">
    <property type="entry name" value="TBC1 DOMAIN FAMILY MEMBER 13"/>
    <property type="match status" value="1"/>
</dbReference>
<evidence type="ECO:0000256" key="1">
    <source>
        <dbReference type="SAM" id="MobiDB-lite"/>
    </source>
</evidence>
<dbReference type="InterPro" id="IPR035969">
    <property type="entry name" value="Rab-GAP_TBC_sf"/>
</dbReference>
<dbReference type="SMART" id="SM00164">
    <property type="entry name" value="TBC"/>
    <property type="match status" value="1"/>
</dbReference>
<dbReference type="AlphaFoldDB" id="A0A9W8I9U5"/>
<name>A0A9W8I9U5_9FUNG</name>
<evidence type="ECO:0000313" key="4">
    <source>
        <dbReference type="Proteomes" id="UP001139887"/>
    </source>
</evidence>
<dbReference type="Proteomes" id="UP001139887">
    <property type="component" value="Unassembled WGS sequence"/>
</dbReference>
<sequence length="619" mass="67357">MDARLADFDYALFGNEACVDVRRLAELSFGGIPDVPGLRALCWRLLLGVLPPTRSQWRPALAAARTAYADAAHAISHDNGPEARALLAQIRADVHRTLPDIALFRARPVDPQRLACERRGLSERVAAAINAPFVALNGNSWLLQRAQTHADAVARVLFVHARFNRGAGYAQGMNDVLAPLYYVLASVHGDCEADAFQMLTYILRGPHLDVFAARSLKRTLAQWWQGRVHSADAQLWTHLNEMGLRPEHFAVRWMLVAGAREFALPDVLVLWDALLADRARLVAPLPLLSTQLRCALRPTHMHRAIRLQIGRLSCETHFLTGISGDDADLAPLGFLFDFFTAVLLALRPQLMLVPLDACIALLQHLPREDSVLEMRCLIDATLALRSDRAAVRAVRSCSAVLATAPRRSGSNISAIAPLLVPNAEYVSSGSDYETLQRPAELVSRLLGQLSSKLGFRTPPLSPAAGTGVSNPIPATPPPTPQSAALDCLILAIPRQHSTMALHSDVVASAINVYEVRSFDPQVLEATVRQLGECDAVNPSLASVQIPASNTADICVPLAELGIPKRQHRRTSDGSSSISSSITAADDRIAPPSRWPSDRFKSPTWHQTALIELCDSDSDS</sequence>
<dbReference type="PANTHER" id="PTHR22957">
    <property type="entry name" value="TBC1 DOMAIN FAMILY MEMBER GTPASE-ACTIVATING PROTEIN"/>
    <property type="match status" value="1"/>
</dbReference>
<dbReference type="EMBL" id="JANBUW010000555">
    <property type="protein sequence ID" value="KAJ2846373.1"/>
    <property type="molecule type" value="Genomic_DNA"/>
</dbReference>
<dbReference type="GO" id="GO:0005096">
    <property type="term" value="F:GTPase activator activity"/>
    <property type="evidence" value="ECO:0007669"/>
    <property type="project" value="TreeGrafter"/>
</dbReference>
<evidence type="ECO:0000259" key="2">
    <source>
        <dbReference type="PROSITE" id="PS50086"/>
    </source>
</evidence>
<dbReference type="PROSITE" id="PS50086">
    <property type="entry name" value="TBC_RABGAP"/>
    <property type="match status" value="1"/>
</dbReference>
<organism evidence="3 4">
    <name type="scientific">Coemansia brasiliensis</name>
    <dbReference type="NCBI Taxonomy" id="2650707"/>
    <lineage>
        <taxon>Eukaryota</taxon>
        <taxon>Fungi</taxon>
        <taxon>Fungi incertae sedis</taxon>
        <taxon>Zoopagomycota</taxon>
        <taxon>Kickxellomycotina</taxon>
        <taxon>Kickxellomycetes</taxon>
        <taxon>Kickxellales</taxon>
        <taxon>Kickxellaceae</taxon>
        <taxon>Coemansia</taxon>
    </lineage>
</organism>
<proteinExistence type="predicted"/>
<dbReference type="OrthoDB" id="27140at2759"/>
<dbReference type="SUPFAM" id="SSF47923">
    <property type="entry name" value="Ypt/Rab-GAP domain of gyp1p"/>
    <property type="match status" value="2"/>
</dbReference>
<gene>
    <name evidence="3" type="ORF">IWW36_004382</name>
</gene>
<dbReference type="InterPro" id="IPR000195">
    <property type="entry name" value="Rab-GAP-TBC_dom"/>
</dbReference>
<feature type="region of interest" description="Disordered" evidence="1">
    <location>
        <begin position="564"/>
        <end position="600"/>
    </location>
</feature>
<comment type="caution">
    <text evidence="3">The sequence shown here is derived from an EMBL/GenBank/DDBJ whole genome shotgun (WGS) entry which is preliminary data.</text>
</comment>
<feature type="domain" description="Rab-GAP TBC" evidence="2">
    <location>
        <begin position="33"/>
        <end position="278"/>
    </location>
</feature>
<feature type="compositionally biased region" description="Low complexity" evidence="1">
    <location>
        <begin position="572"/>
        <end position="583"/>
    </location>
</feature>
<dbReference type="Gene3D" id="1.10.472.80">
    <property type="entry name" value="Ypt/Rab-GAP domain of gyp1p, domain 3"/>
    <property type="match status" value="1"/>
</dbReference>
<evidence type="ECO:0000313" key="3">
    <source>
        <dbReference type="EMBL" id="KAJ2846373.1"/>
    </source>
</evidence>
<keyword evidence="4" id="KW-1185">Reference proteome</keyword>